<evidence type="ECO:0000313" key="4">
    <source>
        <dbReference type="EMBL" id="AIJ06185.1"/>
    </source>
</evidence>
<comment type="function">
    <text evidence="3">Bifunctional enzyme that catalyzes both the deamination of dCTP to dUTP and the hydrolysis of dUTP to dUMP without releasing the toxic dUTP intermediate.</text>
</comment>
<dbReference type="Proteomes" id="UP000028781">
    <property type="component" value="Chromosome"/>
</dbReference>
<dbReference type="AlphaFoldDB" id="A0A076LCF1"/>
<dbReference type="SUPFAM" id="SSF51283">
    <property type="entry name" value="dUTPase-like"/>
    <property type="match status" value="1"/>
</dbReference>
<dbReference type="GO" id="GO:0006229">
    <property type="term" value="P:dUTP biosynthetic process"/>
    <property type="evidence" value="ECO:0007669"/>
    <property type="project" value="InterPro"/>
</dbReference>
<protein>
    <recommendedName>
        <fullName evidence="3">dCTP deaminase, dUMP-forming</fullName>
        <ecNumber evidence="3">3.5.4.30</ecNumber>
    </recommendedName>
    <alternativeName>
        <fullName evidence="3">Bifunctional dCTP deaminase:dUTPase</fullName>
    </alternativeName>
    <alternativeName>
        <fullName evidence="3">DCD-DUT</fullName>
    </alternativeName>
</protein>
<feature type="binding site" evidence="3">
    <location>
        <position position="163"/>
    </location>
    <ligand>
        <name>dCTP</name>
        <dbReference type="ChEBI" id="CHEBI:61481"/>
    </ligand>
</feature>
<comment type="subunit">
    <text evidence="3">Homotrimer.</text>
</comment>
<comment type="catalytic activity">
    <reaction evidence="3">
        <text>dCTP + 2 H2O = dUMP + NH4(+) + diphosphate</text>
        <dbReference type="Rhea" id="RHEA:19205"/>
        <dbReference type="ChEBI" id="CHEBI:15377"/>
        <dbReference type="ChEBI" id="CHEBI:28938"/>
        <dbReference type="ChEBI" id="CHEBI:33019"/>
        <dbReference type="ChEBI" id="CHEBI:61481"/>
        <dbReference type="ChEBI" id="CHEBI:246422"/>
        <dbReference type="EC" id="3.5.4.30"/>
    </reaction>
</comment>
<feature type="binding site" evidence="3">
    <location>
        <position position="188"/>
    </location>
    <ligand>
        <name>dCTP</name>
        <dbReference type="ChEBI" id="CHEBI:61481"/>
    </ligand>
</feature>
<gene>
    <name evidence="3" type="primary">dcd</name>
    <name evidence="4" type="ORF">JH146_1343</name>
</gene>
<accession>A0A076LCF1</accession>
<evidence type="ECO:0000256" key="2">
    <source>
        <dbReference type="ARBA" id="ARBA00023080"/>
    </source>
</evidence>
<dbReference type="PANTHER" id="PTHR42680:SF3">
    <property type="entry name" value="DCTP DEAMINASE"/>
    <property type="match status" value="1"/>
</dbReference>
<dbReference type="GO" id="GO:0006226">
    <property type="term" value="P:dUMP biosynthetic process"/>
    <property type="evidence" value="ECO:0007669"/>
    <property type="project" value="UniProtKB-UniRule"/>
</dbReference>
<dbReference type="UniPathway" id="UPA00610">
    <property type="reaction ID" value="UER00667"/>
</dbReference>
<dbReference type="RefSeq" id="WP_048202285.1">
    <property type="nucleotide sequence ID" value="NZ_CP009149.1"/>
</dbReference>
<feature type="active site" description="Proton donor/acceptor" evidence="3">
    <location>
        <position position="145"/>
    </location>
</feature>
<dbReference type="GO" id="GO:0000166">
    <property type="term" value="F:nucleotide binding"/>
    <property type="evidence" value="ECO:0007669"/>
    <property type="project" value="UniProtKB-KW"/>
</dbReference>
<dbReference type="InterPro" id="IPR033704">
    <property type="entry name" value="dUTPase_trimeric"/>
</dbReference>
<proteinExistence type="inferred from homology"/>
<evidence type="ECO:0000313" key="5">
    <source>
        <dbReference type="Proteomes" id="UP000028781"/>
    </source>
</evidence>
<organism evidence="4 5">
    <name type="scientific">Methanocaldococcus bathoardescens</name>
    <dbReference type="NCBI Taxonomy" id="1301915"/>
    <lineage>
        <taxon>Archaea</taxon>
        <taxon>Methanobacteriati</taxon>
        <taxon>Methanobacteriota</taxon>
        <taxon>Methanomada group</taxon>
        <taxon>Methanococci</taxon>
        <taxon>Methanococcales</taxon>
        <taxon>Methanocaldococcaceae</taxon>
        <taxon>Methanocaldococcus</taxon>
    </lineage>
</organism>
<dbReference type="PANTHER" id="PTHR42680">
    <property type="entry name" value="DCTP DEAMINASE"/>
    <property type="match status" value="1"/>
</dbReference>
<feature type="binding site" evidence="3">
    <location>
        <begin position="143"/>
        <end position="145"/>
    </location>
    <ligand>
        <name>dCTP</name>
        <dbReference type="ChEBI" id="CHEBI:61481"/>
    </ligand>
</feature>
<dbReference type="EMBL" id="CP009149">
    <property type="protein sequence ID" value="AIJ06185.1"/>
    <property type="molecule type" value="Genomic_DNA"/>
</dbReference>
<dbReference type="HAMAP" id="MF_00146">
    <property type="entry name" value="dCTP_deaminase"/>
    <property type="match status" value="1"/>
</dbReference>
<dbReference type="OrthoDB" id="33242at2157"/>
<name>A0A076LCF1_9EURY</name>
<keyword evidence="1 3" id="KW-0378">Hydrolase</keyword>
<dbReference type="EC" id="3.5.4.30" evidence="3"/>
<feature type="binding site" evidence="3">
    <location>
        <begin position="117"/>
        <end position="122"/>
    </location>
    <ligand>
        <name>dCTP</name>
        <dbReference type="ChEBI" id="CHEBI:61481"/>
    </ligand>
</feature>
<dbReference type="NCBIfam" id="TIGR02274">
    <property type="entry name" value="dCTP_deam"/>
    <property type="match status" value="1"/>
</dbReference>
<feature type="binding site" evidence="3">
    <location>
        <position position="135"/>
    </location>
    <ligand>
        <name>dCTP</name>
        <dbReference type="ChEBI" id="CHEBI:61481"/>
    </ligand>
</feature>
<dbReference type="GeneID" id="24891971"/>
<reference evidence="4 5" key="1">
    <citation type="journal article" date="2015" name="Int. J. Syst. Evol. Microbiol.">
        <title>M ethanocaldococcus bathoardescens sp. nov., a hyperthermophilic methanogen isolated from a volcanically active deep-sea hydrothermal vent.</title>
        <authorList>
            <person name="Stewart L.C."/>
            <person name="Jung J.H."/>
            <person name="Kim Y.T."/>
            <person name="Kwon S.W."/>
            <person name="Park C.S."/>
            <person name="Holden J.F."/>
        </authorList>
    </citation>
    <scope>NUCLEOTIDE SEQUENCE [LARGE SCALE GENOMIC DNA]</scope>
    <source>
        <strain evidence="4 5">JH146</strain>
    </source>
</reference>
<evidence type="ECO:0000256" key="1">
    <source>
        <dbReference type="ARBA" id="ARBA00022801"/>
    </source>
</evidence>
<dbReference type="HOGENOM" id="CLU_087476_2_1_2"/>
<dbReference type="KEGG" id="mjh:JH146_1343"/>
<evidence type="ECO:0000256" key="3">
    <source>
        <dbReference type="HAMAP-Rule" id="MF_00146"/>
    </source>
</evidence>
<comment type="similarity">
    <text evidence="3">Belongs to the dCTP deaminase family.</text>
</comment>
<feature type="site" description="Important for bifunctional activity" evidence="3">
    <location>
        <begin position="132"/>
        <end position="133"/>
    </location>
</feature>
<feature type="binding site" evidence="3">
    <location>
        <position position="184"/>
    </location>
    <ligand>
        <name>dCTP</name>
        <dbReference type="ChEBI" id="CHEBI:61481"/>
    </ligand>
</feature>
<sequence length="204" mass="23557">MILSDKDILKLIDENKLIIEPFNREFLGPSSYDVTLGDEFIIYDDEVYDLSKELNYKRIKIKNSILVCPLNYNLTEEKINYFKEKYKVDYVVEGGVLGTTNEYIELPKDITSFYQGRSSLGRVFLTSHQTAGFIDAGFKGKITLEIVAHDKPVILYPNMRIGQLIFFKLHSPAEVGYCEKKNSKYAYQKSVMPSLIYNDFSVKK</sequence>
<dbReference type="InterPro" id="IPR011962">
    <property type="entry name" value="dCTP_deaminase"/>
</dbReference>
<dbReference type="STRING" id="1301915.JH146_1343"/>
<dbReference type="Gene3D" id="2.70.40.10">
    <property type="match status" value="1"/>
</dbReference>
<keyword evidence="2 3" id="KW-0546">Nucleotide metabolism</keyword>
<keyword evidence="5" id="KW-1185">Reference proteome</keyword>
<feature type="binding site" evidence="3">
    <location>
        <position position="177"/>
    </location>
    <ligand>
        <name>dCTP</name>
        <dbReference type="ChEBI" id="CHEBI:61481"/>
    </ligand>
</feature>
<dbReference type="Pfam" id="PF22769">
    <property type="entry name" value="DCD"/>
    <property type="match status" value="1"/>
</dbReference>
<dbReference type="InterPro" id="IPR036157">
    <property type="entry name" value="dUTPase-like_sf"/>
</dbReference>
<comment type="pathway">
    <text evidence="3">Pyrimidine metabolism; dUMP biosynthesis; dUMP from dCTP: step 1/1.</text>
</comment>
<dbReference type="GO" id="GO:0008829">
    <property type="term" value="F:dCTP deaminase activity"/>
    <property type="evidence" value="ECO:0007669"/>
    <property type="project" value="InterPro"/>
</dbReference>
<dbReference type="GO" id="GO:0033973">
    <property type="term" value="F:dCTP deaminase (dUMP-forming) activity"/>
    <property type="evidence" value="ECO:0007669"/>
    <property type="project" value="UniProtKB-UniRule"/>
</dbReference>
<keyword evidence="3" id="KW-0547">Nucleotide-binding</keyword>
<dbReference type="CDD" id="cd07557">
    <property type="entry name" value="trimeric_dUTPase"/>
    <property type="match status" value="1"/>
</dbReference>